<dbReference type="NCBIfam" id="TIGR03816">
    <property type="entry name" value="tadE_like_DECH"/>
    <property type="match status" value="1"/>
</dbReference>
<accession>A0AAE3ZB83</accession>
<dbReference type="Pfam" id="PF13400">
    <property type="entry name" value="Tad"/>
    <property type="match status" value="1"/>
</dbReference>
<keyword evidence="1" id="KW-0472">Membrane</keyword>
<comment type="caution">
    <text evidence="3">The sequence shown here is derived from an EMBL/GenBank/DDBJ whole genome shotgun (WGS) entry which is preliminary data.</text>
</comment>
<evidence type="ECO:0000256" key="1">
    <source>
        <dbReference type="SAM" id="Phobius"/>
    </source>
</evidence>
<organism evidence="3 4">
    <name type="scientific">Haloactinomyces albus</name>
    <dbReference type="NCBI Taxonomy" id="1352928"/>
    <lineage>
        <taxon>Bacteria</taxon>
        <taxon>Bacillati</taxon>
        <taxon>Actinomycetota</taxon>
        <taxon>Actinomycetes</taxon>
        <taxon>Actinopolysporales</taxon>
        <taxon>Actinopolysporaceae</taxon>
        <taxon>Haloactinomyces</taxon>
    </lineage>
</organism>
<protein>
    <submittedName>
        <fullName evidence="3">Secretion/DNA translocation related TadE-like protein</fullName>
    </submittedName>
</protein>
<feature type="transmembrane region" description="Helical" evidence="1">
    <location>
        <begin position="20"/>
        <end position="39"/>
    </location>
</feature>
<reference evidence="3" key="1">
    <citation type="submission" date="2023-07" db="EMBL/GenBank/DDBJ databases">
        <title>Sequencing the genomes of 1000 actinobacteria strains.</title>
        <authorList>
            <person name="Klenk H.-P."/>
        </authorList>
    </citation>
    <scope>NUCLEOTIDE SEQUENCE</scope>
    <source>
        <strain evidence="3">DSM 45977</strain>
    </source>
</reference>
<dbReference type="InterPro" id="IPR021202">
    <property type="entry name" value="Rv3654c-like"/>
</dbReference>
<dbReference type="Proteomes" id="UP001180845">
    <property type="component" value="Unassembled WGS sequence"/>
</dbReference>
<evidence type="ECO:0000313" key="4">
    <source>
        <dbReference type="Proteomes" id="UP001180845"/>
    </source>
</evidence>
<dbReference type="EMBL" id="JAVDXW010000001">
    <property type="protein sequence ID" value="MDR7301712.1"/>
    <property type="molecule type" value="Genomic_DNA"/>
</dbReference>
<evidence type="ECO:0000313" key="3">
    <source>
        <dbReference type="EMBL" id="MDR7301712.1"/>
    </source>
</evidence>
<gene>
    <name evidence="3" type="ORF">JOF55_001893</name>
</gene>
<evidence type="ECO:0000259" key="2">
    <source>
        <dbReference type="Pfam" id="PF13400"/>
    </source>
</evidence>
<sequence>MSGQRAGDGSMCTDRDGGAATVFAAIVSMGLLTVLWLGLQLGAAVITRHRAEGAADLAALAAAAHAVGGTEFACARARWVAEGMRTTMVSCRLADRDARVRVRIEVPGLLSGFDPVSARARAGPVRQ</sequence>
<keyword evidence="1" id="KW-1133">Transmembrane helix</keyword>
<feature type="domain" description="Putative Flp pilus-assembly TadG-like N-terminal" evidence="2">
    <location>
        <begin position="18"/>
        <end position="64"/>
    </location>
</feature>
<dbReference type="AlphaFoldDB" id="A0AAE3ZB83"/>
<dbReference type="InterPro" id="IPR028087">
    <property type="entry name" value="Tad_N"/>
</dbReference>
<keyword evidence="1" id="KW-0812">Transmembrane</keyword>
<name>A0AAE3ZB83_9ACTN</name>
<dbReference type="RefSeq" id="WP_310272597.1">
    <property type="nucleotide sequence ID" value="NZ_JAVDXW010000001.1"/>
</dbReference>
<proteinExistence type="predicted"/>
<keyword evidence="4" id="KW-1185">Reference proteome</keyword>